<feature type="compositionally biased region" description="Low complexity" evidence="1">
    <location>
        <begin position="712"/>
        <end position="724"/>
    </location>
</feature>
<gene>
    <name evidence="2" type="ORF">PCOR1329_LOCUS55023</name>
</gene>
<dbReference type="Proteomes" id="UP001189429">
    <property type="component" value="Unassembled WGS sequence"/>
</dbReference>
<feature type="compositionally biased region" description="Basic and acidic residues" evidence="1">
    <location>
        <begin position="264"/>
        <end position="282"/>
    </location>
</feature>
<dbReference type="Gene3D" id="3.60.10.10">
    <property type="entry name" value="Endonuclease/exonuclease/phosphatase"/>
    <property type="match status" value="1"/>
</dbReference>
<dbReference type="SUPFAM" id="SSF56219">
    <property type="entry name" value="DNase I-like"/>
    <property type="match status" value="1"/>
</dbReference>
<feature type="region of interest" description="Disordered" evidence="1">
    <location>
        <begin position="292"/>
        <end position="346"/>
    </location>
</feature>
<feature type="compositionally biased region" description="Basic and acidic residues" evidence="1">
    <location>
        <begin position="657"/>
        <end position="667"/>
    </location>
</feature>
<dbReference type="EMBL" id="CAUYUJ010016735">
    <property type="protein sequence ID" value="CAK0868330.1"/>
    <property type="molecule type" value="Genomic_DNA"/>
</dbReference>
<sequence>ASDTALGLSLRMPKSKPFTVCNECGQWVYNWRLDKQGGQCKCGAWLEPFQGKPPWRSNHYGQQHAGSSAAAWWGPKPGESDGKAAALDFLAGGNKQLAKEIEELQRKHAPPPPQPRPPDAWQALTKAKGQHQKAQKWLLECEDELERLSILHDEALLRRDQALEDAFDADQARAKASAAYYKQVGKGELVKAEGEEPAQAEVQTILDFSVDDRLLDADLDDYEDGPEKEAVLAFRTKLADIQQAGKTSLQKIEEAEAALARQQAEVRRKHAEEAKQLRDQAEQHQQLLVQQVEQLPSLRKQLRKKRRTEDGQASGEATKKEPGEQPAAEPGAAAAEPAAAPDAEAAQRRKQVLLDYQAKVKAQARVEQLPARIDRRTFDDLRPDARPASRTAGDRQLFFANVEKWGPQAHKYVNEYQERHPQVSVMGICETHLLPDKQKKVTVDLDRDCWKTTATAARPSGLSETGCCGGEMIIARRHLETTSFDHVRVATQQRGRDDPFRGFVATTIHATAGNVVYVTAYMAPQWGKGSPNPQKLVSLAAFLKAVDDPWIVAADWNLDPEQLLKSEFPQKVTCAKGEQGSLLDYCLVRKDFADQVMVEAELEVPWKVHCALLITLKGSYQEWWVRALVVPRALPRTQRPRKSADPNSKTSKMKQKKLQERKSRLPPEEQEALMKLYEDDEVCQEPKAPFQVPLECWRQAEEQLVQTGFPGHPQAQPAHPVHPVSDGQNRRDGNVLRQSVAGARWATCSGRAFPEHAGRGPVVGTYTGLVQQLDDHVAYQGREEQEKDLSHRYGNWVSKLELALLAVHEVEESEKARYLGRGRGFDLKWVKAKVTPGRAHMKCHKSDAMCYVLTLMQRYQTLARGRRDEAQRGRVSCKLKRIAKETLDQGMADFFGSARFMVWQKMMVK</sequence>
<feature type="compositionally biased region" description="Low complexity" evidence="1">
    <location>
        <begin position="324"/>
        <end position="344"/>
    </location>
</feature>
<feature type="region of interest" description="Disordered" evidence="1">
    <location>
        <begin position="711"/>
        <end position="730"/>
    </location>
</feature>
<organism evidence="2 3">
    <name type="scientific">Prorocentrum cordatum</name>
    <dbReference type="NCBI Taxonomy" id="2364126"/>
    <lineage>
        <taxon>Eukaryota</taxon>
        <taxon>Sar</taxon>
        <taxon>Alveolata</taxon>
        <taxon>Dinophyceae</taxon>
        <taxon>Prorocentrales</taxon>
        <taxon>Prorocentraceae</taxon>
        <taxon>Prorocentrum</taxon>
    </lineage>
</organism>
<comment type="caution">
    <text evidence="2">The sequence shown here is derived from an EMBL/GenBank/DDBJ whole genome shotgun (WGS) entry which is preliminary data.</text>
</comment>
<evidence type="ECO:0000256" key="1">
    <source>
        <dbReference type="SAM" id="MobiDB-lite"/>
    </source>
</evidence>
<keyword evidence="3" id="KW-1185">Reference proteome</keyword>
<feature type="non-terminal residue" evidence="2">
    <location>
        <position position="1"/>
    </location>
</feature>
<feature type="region of interest" description="Disordered" evidence="1">
    <location>
        <begin position="263"/>
        <end position="282"/>
    </location>
</feature>
<feature type="region of interest" description="Disordered" evidence="1">
    <location>
        <begin position="636"/>
        <end position="668"/>
    </location>
</feature>
<evidence type="ECO:0000313" key="3">
    <source>
        <dbReference type="Proteomes" id="UP001189429"/>
    </source>
</evidence>
<reference evidence="2" key="1">
    <citation type="submission" date="2023-10" db="EMBL/GenBank/DDBJ databases">
        <authorList>
            <person name="Chen Y."/>
            <person name="Shah S."/>
            <person name="Dougan E. K."/>
            <person name="Thang M."/>
            <person name="Chan C."/>
        </authorList>
    </citation>
    <scope>NUCLEOTIDE SEQUENCE [LARGE SCALE GENOMIC DNA]</scope>
</reference>
<evidence type="ECO:0000313" key="2">
    <source>
        <dbReference type="EMBL" id="CAK0868330.1"/>
    </source>
</evidence>
<dbReference type="InterPro" id="IPR036691">
    <property type="entry name" value="Endo/exonu/phosph_ase_sf"/>
</dbReference>
<feature type="non-terminal residue" evidence="2">
    <location>
        <position position="909"/>
    </location>
</feature>
<proteinExistence type="predicted"/>
<accession>A0ABN9VA69</accession>
<protein>
    <submittedName>
        <fullName evidence="2">Uncharacterized protein</fullName>
    </submittedName>
</protein>
<name>A0ABN9VA69_9DINO</name>